<evidence type="ECO:0000313" key="2">
    <source>
        <dbReference type="Proteomes" id="UP000029781"/>
    </source>
</evidence>
<protein>
    <submittedName>
        <fullName evidence="1">Uncharacterized protein</fullName>
    </submittedName>
</protein>
<name>E3T5I9_CROVB</name>
<dbReference type="GeneID" id="9887821"/>
<organismHost>
    <name type="scientific">Cafeteria roenbergensis</name>
    <name type="common">Marine flagellate</name>
    <dbReference type="NCBI Taxonomy" id="33653"/>
</organismHost>
<organism evidence="1 2">
    <name type="scientific">Cafeteria roenbergensis virus (strain BV-PW1)</name>
    <name type="common">CroV</name>
    <dbReference type="NCBI Taxonomy" id="693272"/>
    <lineage>
        <taxon>Viruses</taxon>
        <taxon>Varidnaviria</taxon>
        <taxon>Bamfordvirae</taxon>
        <taxon>Nucleocytoviricota</taxon>
        <taxon>Megaviricetes</taxon>
        <taxon>Imitervirales</taxon>
        <taxon>Mimiviridae</taxon>
        <taxon>Aliimimivirinae</taxon>
        <taxon>Rheavirus</taxon>
        <taxon>Rheavirus sinusmexicani</taxon>
    </lineage>
</organism>
<sequence length="84" mass="9845">MDTKYEKIIEIIQINNKLAVENNKLLKELCLRVDKMEKTDEKMDNHIDNIMGIYNGYKAPLDYIKSYFGSTITNKTTTQNIIEK</sequence>
<dbReference type="Proteomes" id="UP000029781">
    <property type="component" value="Segment"/>
</dbReference>
<evidence type="ECO:0000313" key="1">
    <source>
        <dbReference type="EMBL" id="ADO67452.1"/>
    </source>
</evidence>
<dbReference type="KEGG" id="vg:9887821"/>
<gene>
    <name evidence="1" type="ORF">crov418</name>
</gene>
<dbReference type="EMBL" id="GU244497">
    <property type="protein sequence ID" value="ADO67452.1"/>
    <property type="molecule type" value="Genomic_DNA"/>
</dbReference>
<reference evidence="1 2" key="1">
    <citation type="journal article" date="2010" name="Proc. Natl. Acad. Sci. U.S.A.">
        <title>Giant virus with a remarkable complement of genes infects marine zooplankton.</title>
        <authorList>
            <person name="Fischer M.G."/>
            <person name="Allen M.J."/>
            <person name="Wilson W.H."/>
            <person name="Suttle C.A."/>
        </authorList>
    </citation>
    <scope>NUCLEOTIDE SEQUENCE [LARGE SCALE GENOMIC DNA]</scope>
    <source>
        <strain evidence="1 2">BV-PW1</strain>
    </source>
</reference>
<proteinExistence type="predicted"/>
<dbReference type="RefSeq" id="YP_003970051.1">
    <property type="nucleotide sequence ID" value="NC_014637.1"/>
</dbReference>
<accession>E3T5I9</accession>
<keyword evidence="2" id="KW-1185">Reference proteome</keyword>